<feature type="domain" description="Glucose-methanol-choline oxidoreductase N-terminal" evidence="18">
    <location>
        <begin position="292"/>
        <end position="306"/>
    </location>
</feature>
<dbReference type="PANTHER" id="PTHR11552">
    <property type="entry name" value="GLUCOSE-METHANOL-CHOLINE GMC OXIDOREDUCTASE"/>
    <property type="match status" value="1"/>
</dbReference>
<dbReference type="HOGENOM" id="CLU_002865_6_0_1"/>
<dbReference type="InterPro" id="IPR012132">
    <property type="entry name" value="GMC_OxRdtase"/>
</dbReference>
<dbReference type="Pfam" id="PF00732">
    <property type="entry name" value="GMC_oxred_N"/>
    <property type="match status" value="1"/>
</dbReference>
<keyword evidence="9 14" id="KW-0274">FAD</keyword>
<evidence type="ECO:0000256" key="1">
    <source>
        <dbReference type="ARBA" id="ARBA00001974"/>
    </source>
</evidence>
<feature type="active site" description="Proton acceptor" evidence="13">
    <location>
        <position position="563"/>
    </location>
</feature>
<name>A0A017SJV1_ASPRC</name>
<comment type="similarity">
    <text evidence="4 15">Belongs to the GMC oxidoreductase family.</text>
</comment>
<keyword evidence="20" id="KW-1185">Reference proteome</keyword>
<evidence type="ECO:0000259" key="17">
    <source>
        <dbReference type="PROSITE" id="PS00623"/>
    </source>
</evidence>
<evidence type="ECO:0000256" key="13">
    <source>
        <dbReference type="PIRSR" id="PIRSR000137-1"/>
    </source>
</evidence>
<comment type="catalytic activity">
    <reaction evidence="11">
        <text>beta-D-glucose + O2 = D-glucono-1,5-lactone + H2O2</text>
        <dbReference type="Rhea" id="RHEA:11428"/>
        <dbReference type="ChEBI" id="CHEBI:15379"/>
        <dbReference type="ChEBI" id="CHEBI:15903"/>
        <dbReference type="ChEBI" id="CHEBI:16217"/>
        <dbReference type="ChEBI" id="CHEBI:16240"/>
        <dbReference type="EC" id="1.1.3.4"/>
    </reaction>
    <physiologicalReaction direction="left-to-right" evidence="11">
        <dbReference type="Rhea" id="RHEA:11429"/>
    </physiologicalReaction>
</comment>
<keyword evidence="7" id="KW-0272">Extracellular matrix</keyword>
<evidence type="ECO:0000256" key="10">
    <source>
        <dbReference type="ARBA" id="ARBA00023002"/>
    </source>
</evidence>
<evidence type="ECO:0000256" key="2">
    <source>
        <dbReference type="ARBA" id="ARBA00004191"/>
    </source>
</evidence>
<evidence type="ECO:0000256" key="15">
    <source>
        <dbReference type="RuleBase" id="RU003968"/>
    </source>
</evidence>
<keyword evidence="16" id="KW-0732">Signal</keyword>
<dbReference type="OrthoDB" id="269227at2759"/>
<dbReference type="InterPro" id="IPR036188">
    <property type="entry name" value="FAD/NAD-bd_sf"/>
</dbReference>
<evidence type="ECO:0000256" key="4">
    <source>
        <dbReference type="ARBA" id="ARBA00010790"/>
    </source>
</evidence>
<dbReference type="RefSeq" id="XP_040640900.1">
    <property type="nucleotide sequence ID" value="XM_040778781.1"/>
</dbReference>
<dbReference type="InterPro" id="IPR027424">
    <property type="entry name" value="Glucose_Oxidase_domain_2"/>
</dbReference>
<comment type="subunit">
    <text evidence="5">Homodimer.</text>
</comment>
<protein>
    <recommendedName>
        <fullName evidence="12">glucose oxidase</fullName>
        <ecNumber evidence="12">1.1.3.4</ecNumber>
    </recommendedName>
</protein>
<evidence type="ECO:0000256" key="8">
    <source>
        <dbReference type="ARBA" id="ARBA00022630"/>
    </source>
</evidence>
<evidence type="ECO:0000256" key="5">
    <source>
        <dbReference type="ARBA" id="ARBA00011738"/>
    </source>
</evidence>
<dbReference type="STRING" id="1388766.A0A017SJV1"/>
<keyword evidence="7" id="KW-0964">Secreted</keyword>
<feature type="binding site" evidence="14">
    <location>
        <begin position="32"/>
        <end position="33"/>
    </location>
    <ligand>
        <name>FAD</name>
        <dbReference type="ChEBI" id="CHEBI:57692"/>
    </ligand>
</feature>
<dbReference type="PIRSF" id="PIRSF000137">
    <property type="entry name" value="Alcohol_oxidase"/>
    <property type="match status" value="1"/>
</dbReference>
<evidence type="ECO:0000313" key="19">
    <source>
        <dbReference type="EMBL" id="EYE97212.1"/>
    </source>
</evidence>
<dbReference type="EC" id="1.1.3.4" evidence="12"/>
<dbReference type="GO" id="GO:0046562">
    <property type="term" value="F:beta-D-glucose oxidase activity"/>
    <property type="evidence" value="ECO:0007669"/>
    <property type="project" value="UniProtKB-EC"/>
</dbReference>
<keyword evidence="10" id="KW-0560">Oxidoreductase</keyword>
<reference evidence="20" key="1">
    <citation type="journal article" date="2014" name="Nat. Commun.">
        <title>Genomic adaptations of the halophilic Dead Sea filamentous fungus Eurotium rubrum.</title>
        <authorList>
            <person name="Kis-Papo T."/>
            <person name="Weig A.R."/>
            <person name="Riley R."/>
            <person name="Persoh D."/>
            <person name="Salamov A."/>
            <person name="Sun H."/>
            <person name="Lipzen A."/>
            <person name="Wasser S.P."/>
            <person name="Rambold G."/>
            <person name="Grigoriev I.V."/>
            <person name="Nevo E."/>
        </authorList>
    </citation>
    <scope>NUCLEOTIDE SEQUENCE [LARGE SCALE GENOMIC DNA]</scope>
    <source>
        <strain evidence="20">CBS 135680</strain>
    </source>
</reference>
<evidence type="ECO:0000256" key="16">
    <source>
        <dbReference type="SAM" id="SignalP"/>
    </source>
</evidence>
<accession>A0A017SJV1</accession>
<evidence type="ECO:0000313" key="20">
    <source>
        <dbReference type="Proteomes" id="UP000019804"/>
    </source>
</evidence>
<keyword evidence="6" id="KW-0134">Cell wall</keyword>
<evidence type="ECO:0000256" key="11">
    <source>
        <dbReference type="ARBA" id="ARBA00049435"/>
    </source>
</evidence>
<feature type="chain" id="PRO_5001495746" description="glucose oxidase" evidence="16">
    <location>
        <begin position="19"/>
        <end position="583"/>
    </location>
</feature>
<evidence type="ECO:0000256" key="14">
    <source>
        <dbReference type="PIRSR" id="PIRSR000137-2"/>
    </source>
</evidence>
<dbReference type="GO" id="GO:0050660">
    <property type="term" value="F:flavin adenine dinucleotide binding"/>
    <property type="evidence" value="ECO:0007669"/>
    <property type="project" value="InterPro"/>
</dbReference>
<dbReference type="InterPro" id="IPR000172">
    <property type="entry name" value="GMC_OxRdtase_N"/>
</dbReference>
<dbReference type="Pfam" id="PF05199">
    <property type="entry name" value="GMC_oxred_C"/>
    <property type="match status" value="1"/>
</dbReference>
<evidence type="ECO:0000256" key="6">
    <source>
        <dbReference type="ARBA" id="ARBA00022512"/>
    </source>
</evidence>
<evidence type="ECO:0000256" key="12">
    <source>
        <dbReference type="ARBA" id="ARBA00049722"/>
    </source>
</evidence>
<dbReference type="EMBL" id="KK088416">
    <property type="protein sequence ID" value="EYE97212.1"/>
    <property type="molecule type" value="Genomic_DNA"/>
</dbReference>
<proteinExistence type="inferred from homology"/>
<evidence type="ECO:0000259" key="18">
    <source>
        <dbReference type="PROSITE" id="PS00624"/>
    </source>
</evidence>
<sequence length="583" mass="63909">MIAQLKLACAFFASATVATGPLYDYVVVGGGTSGLVVANRLSENPDVSVVVIEAGHSVHNNENVTAANGYGKAFGTEIDYQYESVNQTYGGNSKQVLRAGKALGGTSTINGMSYTRAEDVQIDAWKELGNRGWSWDSLLPYYRKSEELTRPSPAEIASGASYNESVHGYDGPLHVGFNDMQEGNLTTPLNQTYDKLGIPWVEDVNDGHMRGFNVFPETINHELGVREDAARAYYWPYRGRPNLIVMTKARANKILWNDDNATDGISASGVEIQSDGITSVVSARREVILSAGSIRTPALLELSGVGNKDILEKHNISVRVDLPTVGENLQDQTNANTMALGNGRWTGVKALAYASFYDIFGDDAQKVAGSVLQKLADYAAQTSEATGGVMKQEDLANFFQIQYDLLFSNAVPMVEILFIPTHSPMLITEYWTLLPFSRGNVHINSADPAEHPVINPNYFMIDWDLQAHIRVTKFIRNMYQTAPLSDMIKMERAPGPEIPRNATDTDWEEYTKKNYRSNFHPVGTAAMMPRSMGGVVSDQLIVHGTSNVRVVDASVLPFQMCGHLTSTLYAIAERAADLIKDGV</sequence>
<feature type="active site" description="Proton donor" evidence="13">
    <location>
        <position position="520"/>
    </location>
</feature>
<comment type="subcellular location">
    <subcellularLocation>
        <location evidence="2">Secreted</location>
        <location evidence="2">Cell wall</location>
    </subcellularLocation>
    <subcellularLocation>
        <location evidence="3">Secreted</location>
        <location evidence="3">Extracellular space</location>
        <location evidence="3">Extracellular matrix</location>
    </subcellularLocation>
</comment>
<dbReference type="Proteomes" id="UP000019804">
    <property type="component" value="Unassembled WGS sequence"/>
</dbReference>
<evidence type="ECO:0000256" key="9">
    <source>
        <dbReference type="ARBA" id="ARBA00022827"/>
    </source>
</evidence>
<dbReference type="GeneID" id="63693905"/>
<dbReference type="Gene3D" id="3.50.50.60">
    <property type="entry name" value="FAD/NAD(P)-binding domain"/>
    <property type="match status" value="1"/>
</dbReference>
<dbReference type="SUPFAM" id="SSF54373">
    <property type="entry name" value="FAD-linked reductases, C-terminal domain"/>
    <property type="match status" value="1"/>
</dbReference>
<dbReference type="SUPFAM" id="SSF51905">
    <property type="entry name" value="FAD/NAD(P)-binding domain"/>
    <property type="match status" value="1"/>
</dbReference>
<dbReference type="AlphaFoldDB" id="A0A017SJV1"/>
<organism evidence="19 20">
    <name type="scientific">Aspergillus ruber (strain CBS 135680)</name>
    <dbReference type="NCBI Taxonomy" id="1388766"/>
    <lineage>
        <taxon>Eukaryota</taxon>
        <taxon>Fungi</taxon>
        <taxon>Dikarya</taxon>
        <taxon>Ascomycota</taxon>
        <taxon>Pezizomycotina</taxon>
        <taxon>Eurotiomycetes</taxon>
        <taxon>Eurotiomycetidae</taxon>
        <taxon>Eurotiales</taxon>
        <taxon>Aspergillaceae</taxon>
        <taxon>Aspergillus</taxon>
        <taxon>Aspergillus subgen. Aspergillus</taxon>
    </lineage>
</organism>
<dbReference type="PROSITE" id="PS00623">
    <property type="entry name" value="GMC_OXRED_1"/>
    <property type="match status" value="1"/>
</dbReference>
<dbReference type="Gene3D" id="3.30.560.10">
    <property type="entry name" value="Glucose Oxidase, domain 3"/>
    <property type="match status" value="1"/>
</dbReference>
<comment type="cofactor">
    <cofactor evidence="1 14">
        <name>FAD</name>
        <dbReference type="ChEBI" id="CHEBI:57692"/>
    </cofactor>
</comment>
<dbReference type="Gene3D" id="4.10.450.10">
    <property type="entry name" value="Glucose Oxidase, domain 2"/>
    <property type="match status" value="1"/>
</dbReference>
<keyword evidence="8 15" id="KW-0285">Flavoprotein</keyword>
<feature type="domain" description="Glucose-methanol-choline oxidoreductase N-terminal" evidence="17">
    <location>
        <begin position="100"/>
        <end position="123"/>
    </location>
</feature>
<feature type="binding site" evidence="14">
    <location>
        <position position="106"/>
    </location>
    <ligand>
        <name>FAD</name>
        <dbReference type="ChEBI" id="CHEBI:57692"/>
    </ligand>
</feature>
<evidence type="ECO:0000256" key="3">
    <source>
        <dbReference type="ARBA" id="ARBA00004498"/>
    </source>
</evidence>
<dbReference type="InterPro" id="IPR007867">
    <property type="entry name" value="GMC_OxRtase_C"/>
</dbReference>
<feature type="signal peptide" evidence="16">
    <location>
        <begin position="1"/>
        <end position="18"/>
    </location>
</feature>
<gene>
    <name evidence="19" type="ORF">EURHEDRAFT_375801</name>
</gene>
<evidence type="ECO:0000256" key="7">
    <source>
        <dbReference type="ARBA" id="ARBA00022530"/>
    </source>
</evidence>
<dbReference type="PROSITE" id="PS00624">
    <property type="entry name" value="GMC_OXRED_2"/>
    <property type="match status" value="1"/>
</dbReference>
<dbReference type="PANTHER" id="PTHR11552:SF201">
    <property type="entry name" value="GLUCOSE-METHANOL-CHOLINE OXIDOREDUCTASE N-TERMINAL DOMAIN-CONTAINING PROTEIN"/>
    <property type="match status" value="1"/>
</dbReference>